<dbReference type="Proteomes" id="UP001058271">
    <property type="component" value="Chromosome"/>
</dbReference>
<dbReference type="RefSeq" id="WP_260726739.1">
    <property type="nucleotide sequence ID" value="NZ_BAAABS010000079.1"/>
</dbReference>
<feature type="compositionally biased region" description="Basic and acidic residues" evidence="1">
    <location>
        <begin position="37"/>
        <end position="46"/>
    </location>
</feature>
<evidence type="ECO:0000313" key="2">
    <source>
        <dbReference type="EMBL" id="UWZ37382.1"/>
    </source>
</evidence>
<organism evidence="2 3">
    <name type="scientific">Dactylosporangium roseum</name>
    <dbReference type="NCBI Taxonomy" id="47989"/>
    <lineage>
        <taxon>Bacteria</taxon>
        <taxon>Bacillati</taxon>
        <taxon>Actinomycetota</taxon>
        <taxon>Actinomycetes</taxon>
        <taxon>Micromonosporales</taxon>
        <taxon>Micromonosporaceae</taxon>
        <taxon>Dactylosporangium</taxon>
    </lineage>
</organism>
<gene>
    <name evidence="2" type="ORF">Drose_03605</name>
</gene>
<name>A0ABY5Z6A2_9ACTN</name>
<reference evidence="2" key="1">
    <citation type="submission" date="2021-04" db="EMBL/GenBank/DDBJ databases">
        <title>Biosynthetic gene clusters of Dactylosporangioum roseum.</title>
        <authorList>
            <person name="Hartkoorn R.C."/>
            <person name="Beaudoing E."/>
            <person name="Hot D."/>
            <person name="Moureu S."/>
        </authorList>
    </citation>
    <scope>NUCLEOTIDE SEQUENCE</scope>
    <source>
        <strain evidence="2">NRRL B-16295</strain>
    </source>
</reference>
<feature type="region of interest" description="Disordered" evidence="1">
    <location>
        <begin position="26"/>
        <end position="59"/>
    </location>
</feature>
<dbReference type="EMBL" id="CP073721">
    <property type="protein sequence ID" value="UWZ37382.1"/>
    <property type="molecule type" value="Genomic_DNA"/>
</dbReference>
<evidence type="ECO:0000256" key="1">
    <source>
        <dbReference type="SAM" id="MobiDB-lite"/>
    </source>
</evidence>
<evidence type="ECO:0000313" key="3">
    <source>
        <dbReference type="Proteomes" id="UP001058271"/>
    </source>
</evidence>
<protein>
    <submittedName>
        <fullName evidence="2">Uncharacterized protein</fullName>
    </submittedName>
</protein>
<proteinExistence type="predicted"/>
<feature type="region of interest" description="Disordered" evidence="1">
    <location>
        <begin position="1"/>
        <end position="20"/>
    </location>
</feature>
<keyword evidence="3" id="KW-1185">Reference proteome</keyword>
<accession>A0ABY5Z6A2</accession>
<sequence>MTQPTPGAHPGATGRASIDAVTADEQETLRLDGSGRTADRVNDPDATRPMSLADLLDSD</sequence>